<dbReference type="InterPro" id="IPR032466">
    <property type="entry name" value="Metal_Hydrolase"/>
</dbReference>
<dbReference type="EMBL" id="LAZR01000192">
    <property type="protein sequence ID" value="KKN82972.1"/>
    <property type="molecule type" value="Genomic_DNA"/>
</dbReference>
<dbReference type="PANTHER" id="PTHR43135">
    <property type="entry name" value="ALPHA-D-RIBOSE 1-METHYLPHOSPHONATE 5-TRIPHOSPHATE DIPHOSPHATASE"/>
    <property type="match status" value="1"/>
</dbReference>
<comment type="caution">
    <text evidence="2">The sequence shown here is derived from an EMBL/GenBank/DDBJ whole genome shotgun (WGS) entry which is preliminary data.</text>
</comment>
<dbReference type="InterPro" id="IPR011059">
    <property type="entry name" value="Metal-dep_hydrolase_composite"/>
</dbReference>
<organism evidence="2">
    <name type="scientific">marine sediment metagenome</name>
    <dbReference type="NCBI Taxonomy" id="412755"/>
    <lineage>
        <taxon>unclassified sequences</taxon>
        <taxon>metagenomes</taxon>
        <taxon>ecological metagenomes</taxon>
    </lineage>
</organism>
<dbReference type="CDD" id="cd01309">
    <property type="entry name" value="Met_dep_hydrolase_C"/>
    <property type="match status" value="1"/>
</dbReference>
<gene>
    <name evidence="2" type="ORF">LCGC14_0303870</name>
</gene>
<dbReference type="PANTHER" id="PTHR43135:SF3">
    <property type="entry name" value="ALPHA-D-RIBOSE 1-METHYLPHOSPHONATE 5-TRIPHOSPHATE DIPHOSPHATASE"/>
    <property type="match status" value="1"/>
</dbReference>
<dbReference type="Pfam" id="PF01979">
    <property type="entry name" value="Amidohydro_1"/>
    <property type="match status" value="1"/>
</dbReference>
<dbReference type="GO" id="GO:0016810">
    <property type="term" value="F:hydrolase activity, acting on carbon-nitrogen (but not peptide) bonds"/>
    <property type="evidence" value="ECO:0007669"/>
    <property type="project" value="InterPro"/>
</dbReference>
<accession>A0A0F9U6M3</accession>
<dbReference type="AlphaFoldDB" id="A0A0F9U6M3"/>
<dbReference type="Gene3D" id="3.20.20.140">
    <property type="entry name" value="Metal-dependent hydrolases"/>
    <property type="match status" value="1"/>
</dbReference>
<dbReference type="InterPro" id="IPR051781">
    <property type="entry name" value="Metallo-dep_Hydrolase"/>
</dbReference>
<name>A0A0F9U6M3_9ZZZZ</name>
<sequence>MAKKTIDPPIALTNAKIETVTKGTIARGTIVIRSGKIAAVGKSAVVPKGARTINCRGRLVTPGLIDAHSHAGLMEDGFPGDGDTNETSDPITPHMLALDAFKPSDVALTEAALAGVTTIFVTPGSGNLMGGIGAVLKTHAPSLNDQIVVAEAGMKMAMGENPKRVYGHKGAPKTRMAIAAILRKTFADAVAYDKKRRIHAKSKKAAKEPFAADPKLEAVCRVLNGKLPARCHAHRAVDMLTFMRIADKYKFTYCFEHATEAHDILDELVKRKIPVVIGPTMHSRMKVELKHRTFATIPRCVDAGLTVAVTTDHSVLPMERLVVIAALAMREGLSRDDAMKVMTINPAKILGLDKRLGSIERGKDADLVVWPGDPLDIRTKPTDVFIAGRRLDVDPPYIP</sequence>
<reference evidence="2" key="1">
    <citation type="journal article" date="2015" name="Nature">
        <title>Complex archaea that bridge the gap between prokaryotes and eukaryotes.</title>
        <authorList>
            <person name="Spang A."/>
            <person name="Saw J.H."/>
            <person name="Jorgensen S.L."/>
            <person name="Zaremba-Niedzwiedzka K."/>
            <person name="Martijn J."/>
            <person name="Lind A.E."/>
            <person name="van Eijk R."/>
            <person name="Schleper C."/>
            <person name="Guy L."/>
            <person name="Ettema T.J."/>
        </authorList>
    </citation>
    <scope>NUCLEOTIDE SEQUENCE</scope>
</reference>
<dbReference type="SUPFAM" id="SSF51556">
    <property type="entry name" value="Metallo-dependent hydrolases"/>
    <property type="match status" value="1"/>
</dbReference>
<protein>
    <recommendedName>
        <fullName evidence="1">Amidohydrolase-related domain-containing protein</fullName>
    </recommendedName>
</protein>
<feature type="domain" description="Amidohydrolase-related" evidence="1">
    <location>
        <begin position="59"/>
        <end position="385"/>
    </location>
</feature>
<dbReference type="SUPFAM" id="SSF51338">
    <property type="entry name" value="Composite domain of metallo-dependent hydrolases"/>
    <property type="match status" value="1"/>
</dbReference>
<dbReference type="InterPro" id="IPR006680">
    <property type="entry name" value="Amidohydro-rel"/>
</dbReference>
<evidence type="ECO:0000259" key="1">
    <source>
        <dbReference type="Pfam" id="PF01979"/>
    </source>
</evidence>
<evidence type="ECO:0000313" key="2">
    <source>
        <dbReference type="EMBL" id="KKN82972.1"/>
    </source>
</evidence>
<proteinExistence type="predicted"/>